<keyword evidence="3" id="KW-0378">Hydrolase</keyword>
<feature type="domain" description="PPPDE" evidence="5">
    <location>
        <begin position="26"/>
        <end position="168"/>
    </location>
</feature>
<dbReference type="GO" id="GO:0016579">
    <property type="term" value="P:protein deubiquitination"/>
    <property type="evidence" value="ECO:0007669"/>
    <property type="project" value="TreeGrafter"/>
</dbReference>
<feature type="compositionally biased region" description="Basic and acidic residues" evidence="4">
    <location>
        <begin position="197"/>
        <end position="206"/>
    </location>
</feature>
<comment type="similarity">
    <text evidence="1">Belongs to the DeSI family.</text>
</comment>
<evidence type="ECO:0000313" key="6">
    <source>
        <dbReference type="EMBL" id="THV55830.1"/>
    </source>
</evidence>
<feature type="region of interest" description="Disordered" evidence="4">
    <location>
        <begin position="194"/>
        <end position="248"/>
    </location>
</feature>
<dbReference type="Gene3D" id="3.90.1720.30">
    <property type="entry name" value="PPPDE domains"/>
    <property type="match status" value="1"/>
</dbReference>
<organism evidence="6 7">
    <name type="scientific">Botrytis galanthina</name>
    <dbReference type="NCBI Taxonomy" id="278940"/>
    <lineage>
        <taxon>Eukaryota</taxon>
        <taxon>Fungi</taxon>
        <taxon>Dikarya</taxon>
        <taxon>Ascomycota</taxon>
        <taxon>Pezizomycotina</taxon>
        <taxon>Leotiomycetes</taxon>
        <taxon>Helotiales</taxon>
        <taxon>Sclerotiniaceae</taxon>
        <taxon>Botrytis</taxon>
    </lineage>
</organism>
<proteinExistence type="inferred from homology"/>
<dbReference type="AlphaFoldDB" id="A0A4S8RDD4"/>
<keyword evidence="7" id="KW-1185">Reference proteome</keyword>
<reference evidence="6 7" key="1">
    <citation type="submission" date="2017-12" db="EMBL/GenBank/DDBJ databases">
        <title>Comparative genomics of Botrytis spp.</title>
        <authorList>
            <person name="Valero-Jimenez C.A."/>
            <person name="Tapia P."/>
            <person name="Veloso J."/>
            <person name="Silva-Moreno E."/>
            <person name="Staats M."/>
            <person name="Valdes J.H."/>
            <person name="Van Kan J.A.L."/>
        </authorList>
    </citation>
    <scope>NUCLEOTIDE SEQUENCE [LARGE SCALE GENOMIC DNA]</scope>
    <source>
        <strain evidence="6 7">MUCL435</strain>
    </source>
</reference>
<sequence>MSSSSSKKNSRISSSSHRSTLSLHKTEIVINVYDLLPAGKLSSILWSFGTSLLHSGIVINGREYAFGGHDKKGNTGVYWQTPRVEPPGGTFRCEIVQGFTFSPLAEIDAVIKEASAIFQGTSYNLLTRNCNHFTAYMCERLTGQSGPPWLNRAASIGVALPCMVPKQWITPPDYETADGELVDEYHDEQALLSSARHSMDDGRPDLRDDETEWSCGEDFQARKGKGKDVRDTSGRVVPLSERAPTARR</sequence>
<evidence type="ECO:0000256" key="3">
    <source>
        <dbReference type="ARBA" id="ARBA00022801"/>
    </source>
</evidence>
<dbReference type="Pfam" id="PF05903">
    <property type="entry name" value="Peptidase_C97"/>
    <property type="match status" value="1"/>
</dbReference>
<evidence type="ECO:0000259" key="5">
    <source>
        <dbReference type="PROSITE" id="PS51858"/>
    </source>
</evidence>
<keyword evidence="2" id="KW-0645">Protease</keyword>
<dbReference type="Proteomes" id="UP000308671">
    <property type="component" value="Unassembled WGS sequence"/>
</dbReference>
<dbReference type="SMART" id="SM01179">
    <property type="entry name" value="DUF862"/>
    <property type="match status" value="1"/>
</dbReference>
<dbReference type="PROSITE" id="PS51858">
    <property type="entry name" value="PPPDE"/>
    <property type="match status" value="1"/>
</dbReference>
<evidence type="ECO:0000256" key="1">
    <source>
        <dbReference type="ARBA" id="ARBA00008140"/>
    </source>
</evidence>
<accession>A0A4S8RDD4</accession>
<dbReference type="GO" id="GO:0006508">
    <property type="term" value="P:proteolysis"/>
    <property type="evidence" value="ECO:0007669"/>
    <property type="project" value="UniProtKB-KW"/>
</dbReference>
<evidence type="ECO:0000256" key="2">
    <source>
        <dbReference type="ARBA" id="ARBA00022670"/>
    </source>
</evidence>
<dbReference type="PANTHER" id="PTHR12378:SF80">
    <property type="entry name" value="IP06716P-RELATED"/>
    <property type="match status" value="1"/>
</dbReference>
<protein>
    <recommendedName>
        <fullName evidence="5">PPPDE domain-containing protein</fullName>
    </recommendedName>
</protein>
<dbReference type="GO" id="GO:0101005">
    <property type="term" value="F:deubiquitinase activity"/>
    <property type="evidence" value="ECO:0007669"/>
    <property type="project" value="TreeGrafter"/>
</dbReference>
<evidence type="ECO:0000313" key="7">
    <source>
        <dbReference type="Proteomes" id="UP000308671"/>
    </source>
</evidence>
<dbReference type="PANTHER" id="PTHR12378">
    <property type="entry name" value="DESUMOYLATING ISOPEPTIDASE"/>
    <property type="match status" value="1"/>
</dbReference>
<evidence type="ECO:0000256" key="4">
    <source>
        <dbReference type="SAM" id="MobiDB-lite"/>
    </source>
</evidence>
<gene>
    <name evidence="6" type="ORF">BGAL_0003g00720</name>
</gene>
<dbReference type="InterPro" id="IPR008580">
    <property type="entry name" value="PPPDE_dom"/>
</dbReference>
<dbReference type="OrthoDB" id="412286at2759"/>
<comment type="caution">
    <text evidence="6">The sequence shown here is derived from an EMBL/GenBank/DDBJ whole genome shotgun (WGS) entry which is preliminary data.</text>
</comment>
<dbReference type="EMBL" id="PQXL01000003">
    <property type="protein sequence ID" value="THV55830.1"/>
    <property type="molecule type" value="Genomic_DNA"/>
</dbReference>
<name>A0A4S8RDD4_9HELO</name>
<dbReference type="InterPro" id="IPR042266">
    <property type="entry name" value="PPPDE_sf"/>
</dbReference>